<dbReference type="EMBL" id="JACRUL010000009">
    <property type="protein sequence ID" value="MBC5844020.1"/>
    <property type="molecule type" value="Genomic_DNA"/>
</dbReference>
<keyword evidence="2" id="KW-1185">Reference proteome</keyword>
<accession>A0A923MZI8</accession>
<protein>
    <submittedName>
        <fullName evidence="1">Uncharacterized protein</fullName>
    </submittedName>
</protein>
<evidence type="ECO:0000313" key="2">
    <source>
        <dbReference type="Proteomes" id="UP000641454"/>
    </source>
</evidence>
<organism evidence="1 2">
    <name type="scientific">Flavobacterium muglaense</name>
    <dbReference type="NCBI Taxonomy" id="2764716"/>
    <lineage>
        <taxon>Bacteria</taxon>
        <taxon>Pseudomonadati</taxon>
        <taxon>Bacteroidota</taxon>
        <taxon>Flavobacteriia</taxon>
        <taxon>Flavobacteriales</taxon>
        <taxon>Flavobacteriaceae</taxon>
        <taxon>Flavobacterium</taxon>
    </lineage>
</organism>
<sequence>MFAFGLLSFFIGIGLGSGGKLAKKIANNELTYDYAMTFGDNETKEIYLIGSNSSNYFYVEKGNKNVKISPVGAIKSLEIIHNKRLNK</sequence>
<dbReference type="Proteomes" id="UP000641454">
    <property type="component" value="Unassembled WGS sequence"/>
</dbReference>
<reference evidence="1 2" key="1">
    <citation type="submission" date="2020-08" db="EMBL/GenBank/DDBJ databases">
        <title>Description of novel Flavobacterium F-392 isolate.</title>
        <authorList>
            <person name="Saticioglu I.B."/>
            <person name="Duman M."/>
            <person name="Altun S."/>
        </authorList>
    </citation>
    <scope>NUCLEOTIDE SEQUENCE [LARGE SCALE GENOMIC DNA]</scope>
    <source>
        <strain evidence="1 2">F-392</strain>
    </source>
</reference>
<dbReference type="RefSeq" id="WP_187017687.1">
    <property type="nucleotide sequence ID" value="NZ_JACRUK010000009.1"/>
</dbReference>
<comment type="caution">
    <text evidence="1">The sequence shown here is derived from an EMBL/GenBank/DDBJ whole genome shotgun (WGS) entry which is preliminary data.</text>
</comment>
<proteinExistence type="predicted"/>
<gene>
    <name evidence="1" type="ORF">H8R25_06170</name>
</gene>
<dbReference type="AlphaFoldDB" id="A0A923MZI8"/>
<name>A0A923MZI8_9FLAO</name>
<evidence type="ECO:0000313" key="1">
    <source>
        <dbReference type="EMBL" id="MBC5844020.1"/>
    </source>
</evidence>